<feature type="region of interest" description="Disordered" evidence="1">
    <location>
        <begin position="1257"/>
        <end position="1291"/>
    </location>
</feature>
<feature type="compositionally biased region" description="Basic and acidic residues" evidence="1">
    <location>
        <begin position="704"/>
        <end position="720"/>
    </location>
</feature>
<feature type="region of interest" description="Disordered" evidence="1">
    <location>
        <begin position="333"/>
        <end position="359"/>
    </location>
</feature>
<feature type="compositionally biased region" description="Basic residues" evidence="1">
    <location>
        <begin position="1187"/>
        <end position="1201"/>
    </location>
</feature>
<protein>
    <submittedName>
        <fullName evidence="2">Uncharacterized protein</fullName>
    </submittedName>
</protein>
<evidence type="ECO:0000313" key="2">
    <source>
        <dbReference type="EMBL" id="RYR36830.1"/>
    </source>
</evidence>
<feature type="compositionally biased region" description="Basic and acidic residues" evidence="1">
    <location>
        <begin position="546"/>
        <end position="573"/>
    </location>
</feature>
<evidence type="ECO:0000313" key="3">
    <source>
        <dbReference type="Proteomes" id="UP000289738"/>
    </source>
</evidence>
<dbReference type="PANTHER" id="PTHR34536">
    <property type="entry name" value="DENTIN SIALOPHOSPHOPROTEIN-LIKE PROTEIN"/>
    <property type="match status" value="1"/>
</dbReference>
<evidence type="ECO:0000256" key="1">
    <source>
        <dbReference type="SAM" id="MobiDB-lite"/>
    </source>
</evidence>
<feature type="compositionally biased region" description="Polar residues" evidence="1">
    <location>
        <begin position="119"/>
        <end position="131"/>
    </location>
</feature>
<feature type="compositionally biased region" description="Polar residues" evidence="1">
    <location>
        <begin position="340"/>
        <end position="353"/>
    </location>
</feature>
<feature type="region of interest" description="Disordered" evidence="1">
    <location>
        <begin position="91"/>
        <end position="183"/>
    </location>
</feature>
<feature type="region of interest" description="Disordered" evidence="1">
    <location>
        <begin position="1335"/>
        <end position="1357"/>
    </location>
</feature>
<dbReference type="EMBL" id="SDMP01000009">
    <property type="protein sequence ID" value="RYR36830.1"/>
    <property type="molecule type" value="Genomic_DNA"/>
</dbReference>
<proteinExistence type="predicted"/>
<feature type="compositionally biased region" description="Basic and acidic residues" evidence="1">
    <location>
        <begin position="1415"/>
        <end position="1425"/>
    </location>
</feature>
<dbReference type="STRING" id="3818.A0A445BDR8"/>
<feature type="compositionally biased region" description="Basic and acidic residues" evidence="1">
    <location>
        <begin position="686"/>
        <end position="695"/>
    </location>
</feature>
<feature type="region of interest" description="Disordered" evidence="1">
    <location>
        <begin position="1086"/>
        <end position="1131"/>
    </location>
</feature>
<accession>A0A445BDR8</accession>
<feature type="compositionally biased region" description="Basic and acidic residues" evidence="1">
    <location>
        <begin position="978"/>
        <end position="989"/>
    </location>
</feature>
<feature type="compositionally biased region" description="Basic and acidic residues" evidence="1">
    <location>
        <begin position="1269"/>
        <end position="1282"/>
    </location>
</feature>
<feature type="region of interest" description="Disordered" evidence="1">
    <location>
        <begin position="954"/>
        <end position="989"/>
    </location>
</feature>
<feature type="compositionally biased region" description="Low complexity" evidence="1">
    <location>
        <begin position="955"/>
        <end position="973"/>
    </location>
</feature>
<feature type="compositionally biased region" description="Low complexity" evidence="1">
    <location>
        <begin position="170"/>
        <end position="183"/>
    </location>
</feature>
<organism evidence="2 3">
    <name type="scientific">Arachis hypogaea</name>
    <name type="common">Peanut</name>
    <dbReference type="NCBI Taxonomy" id="3818"/>
    <lineage>
        <taxon>Eukaryota</taxon>
        <taxon>Viridiplantae</taxon>
        <taxon>Streptophyta</taxon>
        <taxon>Embryophyta</taxon>
        <taxon>Tracheophyta</taxon>
        <taxon>Spermatophyta</taxon>
        <taxon>Magnoliopsida</taxon>
        <taxon>eudicotyledons</taxon>
        <taxon>Gunneridae</taxon>
        <taxon>Pentapetalae</taxon>
        <taxon>rosids</taxon>
        <taxon>fabids</taxon>
        <taxon>Fabales</taxon>
        <taxon>Fabaceae</taxon>
        <taxon>Papilionoideae</taxon>
        <taxon>50 kb inversion clade</taxon>
        <taxon>dalbergioids sensu lato</taxon>
        <taxon>Dalbergieae</taxon>
        <taxon>Pterocarpus clade</taxon>
        <taxon>Arachis</taxon>
    </lineage>
</organism>
<feature type="region of interest" description="Disordered" evidence="1">
    <location>
        <begin position="686"/>
        <end position="774"/>
    </location>
</feature>
<feature type="compositionally biased region" description="Acidic residues" evidence="1">
    <location>
        <begin position="726"/>
        <end position="738"/>
    </location>
</feature>
<reference evidence="2 3" key="1">
    <citation type="submission" date="2019-01" db="EMBL/GenBank/DDBJ databases">
        <title>Sequencing of cultivated peanut Arachis hypogaea provides insights into genome evolution and oil improvement.</title>
        <authorList>
            <person name="Chen X."/>
        </authorList>
    </citation>
    <scope>NUCLEOTIDE SEQUENCE [LARGE SCALE GENOMIC DNA]</scope>
    <source>
        <strain evidence="3">cv. Fuhuasheng</strain>
        <tissue evidence="2">Leaves</tissue>
    </source>
</reference>
<feature type="region of interest" description="Disordered" evidence="1">
    <location>
        <begin position="544"/>
        <end position="576"/>
    </location>
</feature>
<dbReference type="Proteomes" id="UP000289738">
    <property type="component" value="Chromosome A09"/>
</dbReference>
<sequence>MGERTGRKVVPLDPTAVVQRKGINGGIDATPKKRTRSHILCDVEVRLRIELSLLGYLRTSFMEDRDTGVKSIAGQFSGLTAGVPIKKRRWFPLNRPSSPLTEEPCSLTEETDLQRKENSSNSQGSTLSNATAAGAPIKKRRFPSVQASSAPLEEGSFPEESDILRKEHSSTSQGSTLSTSTSGLSDINGIVFEDKKASTDLTHAKKVQTDSGLLRPKLEEPIIATESSTLDVMDSLEKVKLNEGSDKKLGSQMIKGNPELLLAAKQSLALNIGADMSKQSVQDICKQEYAIVPDSTHLSLRLKDHEFPAVGSSEIHNSSKIEKVEPVSLELSLSKEEHTTQNSSSDAKINSDTPRVHSNRANWDLNTTMDAWEESGTDASSVKPSVDGMKASGGALDEKQYMCSTGMVLPTGVESVKQTLEESQRKSFIISSGPYGQHKLVLPRDLCLTTYPSKFAELSRVSVTLNPSNATPTVSSSSLIASGDVNASSFRSVKSEPFDENLKRNLKEANASSLDSVSVKQEIVQHSIVESSKSVPVGNTMLVDPKLVKPEPSHDGNDERPKASEGKTDRLDNELSQGSDICSSALAVPVPVTSEAAKVPAETVCPPMKPVCSADLKSCSAQLTTPENVVSHQENCTSTTEVNVQEVSPGAFAVQVPSETDMKPIVDNGTELSDASTKDSLITKEENADNRDGCRVKLMNEPTPHPRDRGDSCVSDEEKITLSTDMMEDDPYGSDYDSDDNRAVNVPVDTEQYAEDDDYEDGEVREPLQQSTAQDTVCEVREVEHPDSNNFGNRQMEEGGVIGDCPTLSHAVEDDKTAVTHGEVKVGEDGVDIEMLERSAKVVDKIVCMQESVDNEKPNIASDGKQLVNLLQTKPLDLSDRQNASKTVEMELCSFQGTANNGEEAVQCANEVVKTADTVRQIDLDLPKMEVFANADDASKDVNNGGNQGRIIDLSRAASSSSPSKTRSISGRSLPSRGGRDVLSDTLDGDKLPRVRDDVYIDAPRKFSRERHQDISPRNSRMNFVRGRGRVNNRMDTLRGDWESDREFSGEFYNGPGQFRGPRKYASAIADSDMEFNNVAPDGSYVGHGRMGRKPLNDGSYIPPRRRSPGGRDGIQMGHRIPRNVSPSRCIGGDGSEMVGMRHSEKFMRNFPDDTIDSMFTRPQPFDGLDGRFTRGNRNFSSMQRRGLPRMRSKSPIRSRSRSPGPWSSPRRRSPRRRSPDGFGGHPELGHRRSPLYRVDRMRSPERPVFGERVVRRHGSPSYMSRPSNDIRDIDSARDHGHPRSVMSNRSPSGRILVRNRRFDVVDPRDRADNDDDFFGGPMHSGRILELNNEGNGEERRRFGERRGPVRSFRPPYNGNVNENFHLNAEEGPRHYRFCSEDSDFHERGNAMRERDFDRRIKGRPGNVPPPRRTRNMDEQEDNFRHGGGQVWSDDSFDDISRVKRKRF</sequence>
<comment type="caution">
    <text evidence="2">The sequence shown here is derived from an EMBL/GenBank/DDBJ whole genome shotgun (WGS) entry which is preliminary data.</text>
</comment>
<name>A0A445BDR8_ARAHY</name>
<keyword evidence="3" id="KW-1185">Reference proteome</keyword>
<feature type="compositionally biased region" description="Basic and acidic residues" evidence="1">
    <location>
        <begin position="1337"/>
        <end position="1348"/>
    </location>
</feature>
<feature type="compositionally biased region" description="Acidic residues" evidence="1">
    <location>
        <begin position="752"/>
        <end position="763"/>
    </location>
</feature>
<feature type="region of interest" description="Disordered" evidence="1">
    <location>
        <begin position="1152"/>
        <end position="1238"/>
    </location>
</feature>
<feature type="region of interest" description="Disordered" evidence="1">
    <location>
        <begin position="1400"/>
        <end position="1436"/>
    </location>
</feature>
<dbReference type="PANTHER" id="PTHR34536:SF4">
    <property type="entry name" value="BTZ DOMAIN-CONTAINING PROTEIN"/>
    <property type="match status" value="1"/>
</dbReference>
<gene>
    <name evidence="2" type="ORF">Ahy_A09g041784</name>
</gene>